<gene>
    <name evidence="2" type="ORF">F511_18544</name>
</gene>
<proteinExistence type="predicted"/>
<evidence type="ECO:0000313" key="3">
    <source>
        <dbReference type="Proteomes" id="UP000250235"/>
    </source>
</evidence>
<feature type="region of interest" description="Disordered" evidence="1">
    <location>
        <begin position="1"/>
        <end position="31"/>
    </location>
</feature>
<dbReference type="EMBL" id="KQ996416">
    <property type="protein sequence ID" value="KZV45222.1"/>
    <property type="molecule type" value="Genomic_DNA"/>
</dbReference>
<reference evidence="2 3" key="1">
    <citation type="journal article" date="2015" name="Proc. Natl. Acad. Sci. U.S.A.">
        <title>The resurrection genome of Boea hygrometrica: A blueprint for survival of dehydration.</title>
        <authorList>
            <person name="Xiao L."/>
            <person name="Yang G."/>
            <person name="Zhang L."/>
            <person name="Yang X."/>
            <person name="Zhao S."/>
            <person name="Ji Z."/>
            <person name="Zhou Q."/>
            <person name="Hu M."/>
            <person name="Wang Y."/>
            <person name="Chen M."/>
            <person name="Xu Y."/>
            <person name="Jin H."/>
            <person name="Xiao X."/>
            <person name="Hu G."/>
            <person name="Bao F."/>
            <person name="Hu Y."/>
            <person name="Wan P."/>
            <person name="Li L."/>
            <person name="Deng X."/>
            <person name="Kuang T."/>
            <person name="Xiang C."/>
            <person name="Zhu J.K."/>
            <person name="Oliver M.J."/>
            <person name="He Y."/>
        </authorList>
    </citation>
    <scope>NUCLEOTIDE SEQUENCE [LARGE SCALE GENOMIC DNA]</scope>
    <source>
        <strain evidence="3">cv. XS01</strain>
    </source>
</reference>
<accession>A0A2Z7CDU6</accession>
<protein>
    <submittedName>
        <fullName evidence="2">Uncharacterized protein</fullName>
    </submittedName>
</protein>
<name>A0A2Z7CDU6_9LAMI</name>
<evidence type="ECO:0000256" key="1">
    <source>
        <dbReference type="SAM" id="MobiDB-lite"/>
    </source>
</evidence>
<dbReference type="Proteomes" id="UP000250235">
    <property type="component" value="Unassembled WGS sequence"/>
</dbReference>
<keyword evidence="3" id="KW-1185">Reference proteome</keyword>
<evidence type="ECO:0000313" key="2">
    <source>
        <dbReference type="EMBL" id="KZV45222.1"/>
    </source>
</evidence>
<organism evidence="2 3">
    <name type="scientific">Dorcoceras hygrometricum</name>
    <dbReference type="NCBI Taxonomy" id="472368"/>
    <lineage>
        <taxon>Eukaryota</taxon>
        <taxon>Viridiplantae</taxon>
        <taxon>Streptophyta</taxon>
        <taxon>Embryophyta</taxon>
        <taxon>Tracheophyta</taxon>
        <taxon>Spermatophyta</taxon>
        <taxon>Magnoliopsida</taxon>
        <taxon>eudicotyledons</taxon>
        <taxon>Gunneridae</taxon>
        <taxon>Pentapetalae</taxon>
        <taxon>asterids</taxon>
        <taxon>lamiids</taxon>
        <taxon>Lamiales</taxon>
        <taxon>Gesneriaceae</taxon>
        <taxon>Didymocarpoideae</taxon>
        <taxon>Trichosporeae</taxon>
        <taxon>Loxocarpinae</taxon>
        <taxon>Dorcoceras</taxon>
    </lineage>
</organism>
<sequence length="89" mass="9434">MRSVVASHGPGSNPRDSIGYPRMSANGESSTTMHRLLHASGSHPIPMPYDPKFDLVYFSLRTALVVYLDIAGFSGRSASPSDASAGRAP</sequence>
<dbReference type="AlphaFoldDB" id="A0A2Z7CDU6"/>